<feature type="region of interest" description="Disordered" evidence="4">
    <location>
        <begin position="540"/>
        <end position="559"/>
    </location>
</feature>
<reference evidence="6 7" key="1">
    <citation type="submission" date="2024-09" db="EMBL/GenBank/DDBJ databases">
        <title>Floridaenema gen nov. (Aerosakkonemataceae, Aerosakkonematales ord. nov., Cyanobacteria) from benthic tropical and subtropical fresh waters, with the description of four new species.</title>
        <authorList>
            <person name="Moretto J.A."/>
            <person name="Berthold D.E."/>
            <person name="Lefler F.W."/>
            <person name="Huang I.-S."/>
            <person name="Laughinghouse H. IV."/>
        </authorList>
    </citation>
    <scope>NUCLEOTIDE SEQUENCE [LARGE SCALE GENOMIC DNA]</scope>
    <source>
        <strain evidence="6 7">BLCC-F154</strain>
    </source>
</reference>
<keyword evidence="3" id="KW-0106">Calcium</keyword>
<feature type="domain" description="Calx-beta" evidence="5">
    <location>
        <begin position="584"/>
        <end position="647"/>
    </location>
</feature>
<dbReference type="Pfam" id="PF03160">
    <property type="entry name" value="Calx-beta"/>
    <property type="match status" value="1"/>
</dbReference>
<evidence type="ECO:0000256" key="4">
    <source>
        <dbReference type="SAM" id="MobiDB-lite"/>
    </source>
</evidence>
<evidence type="ECO:0000256" key="3">
    <source>
        <dbReference type="ARBA" id="ARBA00022837"/>
    </source>
</evidence>
<organism evidence="6 7">
    <name type="scientific">Floridaenema fluviatile BLCC-F154</name>
    <dbReference type="NCBI Taxonomy" id="3153640"/>
    <lineage>
        <taxon>Bacteria</taxon>
        <taxon>Bacillati</taxon>
        <taxon>Cyanobacteriota</taxon>
        <taxon>Cyanophyceae</taxon>
        <taxon>Oscillatoriophycideae</taxon>
        <taxon>Aerosakkonematales</taxon>
        <taxon>Aerosakkonemataceae</taxon>
        <taxon>Floridanema</taxon>
        <taxon>Floridanema fluviatile</taxon>
    </lineage>
</organism>
<proteinExistence type="predicted"/>
<comment type="caution">
    <text evidence="6">The sequence shown here is derived from an EMBL/GenBank/DDBJ whole genome shotgun (WGS) entry which is preliminary data.</text>
</comment>
<accession>A0ABV4YEF4</accession>
<evidence type="ECO:0000259" key="5">
    <source>
        <dbReference type="Pfam" id="PF03160"/>
    </source>
</evidence>
<evidence type="ECO:0000256" key="2">
    <source>
        <dbReference type="ARBA" id="ARBA00022737"/>
    </source>
</evidence>
<keyword evidence="1" id="KW-0732">Signal</keyword>
<dbReference type="InterPro" id="IPR003644">
    <property type="entry name" value="Calx_beta"/>
</dbReference>
<dbReference type="InterPro" id="IPR012334">
    <property type="entry name" value="Pectin_lyas_fold"/>
</dbReference>
<dbReference type="Gene3D" id="2.160.20.10">
    <property type="entry name" value="Single-stranded right-handed beta-helix, Pectin lyase-like"/>
    <property type="match status" value="1"/>
</dbReference>
<dbReference type="SUPFAM" id="SSF141072">
    <property type="entry name" value="CalX-like"/>
    <property type="match status" value="1"/>
</dbReference>
<dbReference type="Proteomes" id="UP001576776">
    <property type="component" value="Unassembled WGS sequence"/>
</dbReference>
<dbReference type="NCBIfam" id="NF041518">
    <property type="entry name" value="choice_anch_Q"/>
    <property type="match status" value="1"/>
</dbReference>
<sequence>MNNYSVSNPLILEESLQVTQEYLKKIVTKPDFLADMQRAFGNSFAPELALSLVQNWAKSDFSDLPKIEIHSRDEINGANGAFASATNTVYLSEEFLKASSAENIASVLLEEIGHAIDARLNQSDSPGDEGAIFSALVRGKVLSPQQLAALKTEDDTATITLDGQALKIEQSNLVVNTILDTVNPNDGKLSLREAIEQANSTSDADTITFDPSLSGLGIYLTGKALDIVDSGGSLTIQGLGENQLTIDADGKSRVFNITTTNPQNLIAIEEITISGGQPNYSESYGGGGGISNSGNLTLSNVTIRDNKITYSTSNPSAGGIYNTGVLTLSNVTISNNRNNNGTYSTGGGISNTGTIIALNSTIQSNVSAYGNGGGIYNSGGTLTLINTTVSGNTGAYNYVGGGIYTYQGTVSLINSTVSGNSLGNSLYYSGDGGGIYNDIGFVTLSNSTVSNNSQAGISNHGSLDITNSIIANNSGGDFSTVGIIRPHGINLIEDGSVTGLNIINADPNLGPLQNNAGLTPTHALLVGSLAIDAGDNTVISPDSSDLDGDENTSEPLPFDQRGVGFSRIFNGKVDLGAFESSVANASGSLAFSAADYSVNEDGTTIAAVTVTRTGGSDGAVSVNVNPTDGTATAPNDYDNTPILVSFAS</sequence>
<evidence type="ECO:0000256" key="1">
    <source>
        <dbReference type="ARBA" id="ARBA00022729"/>
    </source>
</evidence>
<dbReference type="InterPro" id="IPR011050">
    <property type="entry name" value="Pectin_lyase_fold/virulence"/>
</dbReference>
<keyword evidence="7" id="KW-1185">Reference proteome</keyword>
<evidence type="ECO:0000313" key="7">
    <source>
        <dbReference type="Proteomes" id="UP001576776"/>
    </source>
</evidence>
<dbReference type="InterPro" id="IPR038081">
    <property type="entry name" value="CalX-like_sf"/>
</dbReference>
<protein>
    <submittedName>
        <fullName evidence="6">Choice-of-anchor Q domain-containing protein</fullName>
    </submittedName>
</protein>
<dbReference type="Gene3D" id="2.60.40.2030">
    <property type="match status" value="1"/>
</dbReference>
<keyword evidence="2" id="KW-0677">Repeat</keyword>
<dbReference type="SUPFAM" id="SSF51126">
    <property type="entry name" value="Pectin lyase-like"/>
    <property type="match status" value="1"/>
</dbReference>
<feature type="non-terminal residue" evidence="6">
    <location>
        <position position="648"/>
    </location>
</feature>
<gene>
    <name evidence="6" type="ORF">ACE1B6_17970</name>
</gene>
<dbReference type="RefSeq" id="WP_413258626.1">
    <property type="nucleotide sequence ID" value="NZ_JBHFNS010000069.1"/>
</dbReference>
<dbReference type="SMART" id="SM00710">
    <property type="entry name" value="PbH1"/>
    <property type="match status" value="4"/>
</dbReference>
<dbReference type="InterPro" id="IPR059226">
    <property type="entry name" value="Choice_anch_Q_dom"/>
</dbReference>
<evidence type="ECO:0000313" key="6">
    <source>
        <dbReference type="EMBL" id="MFB2937137.1"/>
    </source>
</evidence>
<dbReference type="InterPro" id="IPR006626">
    <property type="entry name" value="PbH1"/>
</dbReference>
<dbReference type="EMBL" id="JBHFNS010000069">
    <property type="protein sequence ID" value="MFB2937137.1"/>
    <property type="molecule type" value="Genomic_DNA"/>
</dbReference>
<name>A0ABV4YEF4_9CYAN</name>